<feature type="transmembrane region" description="Helical" evidence="1">
    <location>
        <begin position="134"/>
        <end position="154"/>
    </location>
</feature>
<organism evidence="2 3">
    <name type="scientific">Eubacterium uniforme</name>
    <dbReference type="NCBI Taxonomy" id="39495"/>
    <lineage>
        <taxon>Bacteria</taxon>
        <taxon>Bacillati</taxon>
        <taxon>Bacillota</taxon>
        <taxon>Clostridia</taxon>
        <taxon>Eubacteriales</taxon>
        <taxon>Eubacteriaceae</taxon>
        <taxon>Eubacterium</taxon>
    </lineage>
</organism>
<gene>
    <name evidence="2" type="ORF">SAMN02745111_01576</name>
</gene>
<dbReference type="EMBL" id="FUXZ01000009">
    <property type="protein sequence ID" value="SKA68405.1"/>
    <property type="molecule type" value="Genomic_DNA"/>
</dbReference>
<protein>
    <submittedName>
        <fullName evidence="2">Uncharacterized protein</fullName>
    </submittedName>
</protein>
<evidence type="ECO:0000313" key="2">
    <source>
        <dbReference type="EMBL" id="SKA68405.1"/>
    </source>
</evidence>
<proteinExistence type="predicted"/>
<feature type="transmembrane region" description="Helical" evidence="1">
    <location>
        <begin position="95"/>
        <end position="114"/>
    </location>
</feature>
<sequence length="161" mass="18574">MGNFEGKMKWHYFLAFFWMWVVAYSQFSSFTTATSDNYFKSDDPKMQHFMDEMLVRNPGFKNAVSTYGYICMILCILAVVAGVGLLMFKKFGPYCVLGMYFLNLINNAIFVNQYQKVVNSFPSAKEVGLAMTSGISAGILFSLVFIILNIWYFIKRLHLYK</sequence>
<feature type="transmembrane region" description="Helical" evidence="1">
    <location>
        <begin position="12"/>
        <end position="30"/>
    </location>
</feature>
<evidence type="ECO:0000313" key="3">
    <source>
        <dbReference type="Proteomes" id="UP000190814"/>
    </source>
</evidence>
<feature type="transmembrane region" description="Helical" evidence="1">
    <location>
        <begin position="67"/>
        <end position="88"/>
    </location>
</feature>
<dbReference type="OrthoDB" id="2004988at2"/>
<dbReference type="AlphaFoldDB" id="A0A1T4VU77"/>
<dbReference type="RefSeq" id="WP_078766435.1">
    <property type="nucleotide sequence ID" value="NZ_FUXZ01000009.1"/>
</dbReference>
<reference evidence="2 3" key="1">
    <citation type="submission" date="2017-02" db="EMBL/GenBank/DDBJ databases">
        <authorList>
            <person name="Peterson S.W."/>
        </authorList>
    </citation>
    <scope>NUCLEOTIDE SEQUENCE [LARGE SCALE GENOMIC DNA]</scope>
    <source>
        <strain evidence="2 3">ATCC 35992</strain>
    </source>
</reference>
<keyword evidence="1" id="KW-0812">Transmembrane</keyword>
<keyword evidence="1" id="KW-1133">Transmembrane helix</keyword>
<keyword evidence="1" id="KW-0472">Membrane</keyword>
<dbReference type="Proteomes" id="UP000190814">
    <property type="component" value="Unassembled WGS sequence"/>
</dbReference>
<name>A0A1T4VU77_9FIRM</name>
<keyword evidence="3" id="KW-1185">Reference proteome</keyword>
<dbReference type="STRING" id="39495.SAMN02745111_01576"/>
<accession>A0A1T4VU77</accession>
<evidence type="ECO:0000256" key="1">
    <source>
        <dbReference type="SAM" id="Phobius"/>
    </source>
</evidence>